<evidence type="ECO:0000256" key="1">
    <source>
        <dbReference type="ARBA" id="ARBA00022741"/>
    </source>
</evidence>
<dbReference type="SMART" id="SM00173">
    <property type="entry name" value="RAS"/>
    <property type="match status" value="1"/>
</dbReference>
<keyword evidence="2" id="KW-0342">GTP-binding</keyword>
<dbReference type="CDD" id="cd00154">
    <property type="entry name" value="Rab"/>
    <property type="match status" value="1"/>
</dbReference>
<evidence type="ECO:0000313" key="3">
    <source>
        <dbReference type="EMBL" id="EFX00595.1"/>
    </source>
</evidence>
<dbReference type="SMART" id="SM00174">
    <property type="entry name" value="RHO"/>
    <property type="match status" value="1"/>
</dbReference>
<accession>F0XP89</accession>
<dbReference type="EMBL" id="GL629801">
    <property type="protein sequence ID" value="EFX00595.1"/>
    <property type="molecule type" value="Genomic_DNA"/>
</dbReference>
<dbReference type="InterPro" id="IPR027417">
    <property type="entry name" value="P-loop_NTPase"/>
</dbReference>
<dbReference type="Proteomes" id="UP000007796">
    <property type="component" value="Unassembled WGS sequence"/>
</dbReference>
<sequence length="229" mass="24784">MENSAIKILIMGSSNVGKTSLLQCYLDPEFGLGNPASTIGTVYNSRHMRVRGMTYRVDLIDTAGQERFRALPMHFYRGAHGIIFVYDLAKRKTFDELEGWVAQAETNIVPGAGDSGIACQYGFVGNKLDRATALRAVSTVEGTELARRLGQGHGSDGDRALYFETSAMLGQNVSEPFGALVDSIVALLQAASVVAVHRPRTTVRLNRNLIAAGWDNGPNRGQSSTSRCC</sequence>
<organism evidence="4">
    <name type="scientific">Grosmannia clavigera (strain kw1407 / UAMH 11150)</name>
    <name type="common">Blue stain fungus</name>
    <name type="synonym">Graphiocladiella clavigera</name>
    <dbReference type="NCBI Taxonomy" id="655863"/>
    <lineage>
        <taxon>Eukaryota</taxon>
        <taxon>Fungi</taxon>
        <taxon>Dikarya</taxon>
        <taxon>Ascomycota</taxon>
        <taxon>Pezizomycotina</taxon>
        <taxon>Sordariomycetes</taxon>
        <taxon>Sordariomycetidae</taxon>
        <taxon>Ophiostomatales</taxon>
        <taxon>Ophiostomataceae</taxon>
        <taxon>Leptographium</taxon>
    </lineage>
</organism>
<dbReference type="RefSeq" id="XP_014170077.1">
    <property type="nucleotide sequence ID" value="XM_014314602.1"/>
</dbReference>
<dbReference type="GO" id="GO:0003924">
    <property type="term" value="F:GTPase activity"/>
    <property type="evidence" value="ECO:0007669"/>
    <property type="project" value="InterPro"/>
</dbReference>
<reference evidence="3 4" key="1">
    <citation type="journal article" date="2011" name="Proc. Natl. Acad. Sci. U.S.A.">
        <title>Genome and transcriptome analyses of the mountain pine beetle-fungal symbiont Grosmannia clavigera, a lodgepole pine pathogen.</title>
        <authorList>
            <person name="DiGuistini S."/>
            <person name="Wang Y."/>
            <person name="Liao N.Y."/>
            <person name="Taylor G."/>
            <person name="Tanguay P."/>
            <person name="Feau N."/>
            <person name="Henrissat B."/>
            <person name="Chan S.K."/>
            <person name="Hesse-Orce U."/>
            <person name="Alamouti S.M."/>
            <person name="Tsui C.K.M."/>
            <person name="Docking R.T."/>
            <person name="Levasseur A."/>
            <person name="Haridas S."/>
            <person name="Robertson G."/>
            <person name="Birol I."/>
            <person name="Holt R.A."/>
            <person name="Marra M.A."/>
            <person name="Hamelin R.C."/>
            <person name="Hirst M."/>
            <person name="Jones S.J.M."/>
            <person name="Bohlmann J."/>
            <person name="Breuil C."/>
        </authorList>
    </citation>
    <scope>NUCLEOTIDE SEQUENCE [LARGE SCALE GENOMIC DNA]</scope>
    <source>
        <strain evidence="4">kw1407 / UAMH 11150</strain>
    </source>
</reference>
<dbReference type="PRINTS" id="PR00449">
    <property type="entry name" value="RASTRNSFRMNG"/>
</dbReference>
<protein>
    <submittedName>
        <fullName evidence="3">Rab-related protein 4</fullName>
    </submittedName>
</protein>
<dbReference type="InParanoid" id="F0XP89"/>
<proteinExistence type="predicted"/>
<dbReference type="AlphaFoldDB" id="F0XP89"/>
<dbReference type="InterPro" id="IPR050227">
    <property type="entry name" value="Rab"/>
</dbReference>
<dbReference type="PROSITE" id="PS51421">
    <property type="entry name" value="RAS"/>
    <property type="match status" value="1"/>
</dbReference>
<dbReference type="InterPro" id="IPR001806">
    <property type="entry name" value="Small_GTPase"/>
</dbReference>
<dbReference type="Gene3D" id="3.40.50.300">
    <property type="entry name" value="P-loop containing nucleotide triphosphate hydrolases"/>
    <property type="match status" value="1"/>
</dbReference>
<evidence type="ECO:0000313" key="4">
    <source>
        <dbReference type="Proteomes" id="UP000007796"/>
    </source>
</evidence>
<dbReference type="GO" id="GO:0005525">
    <property type="term" value="F:GTP binding"/>
    <property type="evidence" value="ECO:0007669"/>
    <property type="project" value="UniProtKB-KW"/>
</dbReference>
<dbReference type="STRING" id="655863.F0XP89"/>
<gene>
    <name evidence="3" type="ORF">CMQ_7597</name>
</gene>
<dbReference type="NCBIfam" id="TIGR00231">
    <property type="entry name" value="small_GTP"/>
    <property type="match status" value="1"/>
</dbReference>
<dbReference type="GeneID" id="25981158"/>
<keyword evidence="4" id="KW-1185">Reference proteome</keyword>
<name>F0XP89_GROCL</name>
<dbReference type="PROSITE" id="PS51419">
    <property type="entry name" value="RAB"/>
    <property type="match status" value="1"/>
</dbReference>
<dbReference type="Pfam" id="PF00071">
    <property type="entry name" value="Ras"/>
    <property type="match status" value="1"/>
</dbReference>
<dbReference type="OrthoDB" id="9989112at2759"/>
<dbReference type="SUPFAM" id="SSF52540">
    <property type="entry name" value="P-loop containing nucleoside triphosphate hydrolases"/>
    <property type="match status" value="1"/>
</dbReference>
<dbReference type="PANTHER" id="PTHR47977">
    <property type="entry name" value="RAS-RELATED PROTEIN RAB"/>
    <property type="match status" value="1"/>
</dbReference>
<dbReference type="InterPro" id="IPR005225">
    <property type="entry name" value="Small_GTP-bd"/>
</dbReference>
<keyword evidence="1" id="KW-0547">Nucleotide-binding</keyword>
<dbReference type="FunFam" id="3.40.50.300:FF:001447">
    <property type="entry name" value="Ras-related protein Rab-1B"/>
    <property type="match status" value="1"/>
</dbReference>
<evidence type="ECO:0000256" key="2">
    <source>
        <dbReference type="ARBA" id="ARBA00023134"/>
    </source>
</evidence>
<dbReference type="eggNOG" id="KOG0080">
    <property type="taxonomic scope" value="Eukaryota"/>
</dbReference>
<dbReference type="HOGENOM" id="CLU_041217_10_1_1"/>
<dbReference type="SMART" id="SM00175">
    <property type="entry name" value="RAB"/>
    <property type="match status" value="1"/>
</dbReference>